<evidence type="ECO:0000313" key="5">
    <source>
        <dbReference type="EMBL" id="VDM72580.1"/>
    </source>
</evidence>
<dbReference type="SUPFAM" id="SSF52777">
    <property type="entry name" value="CoA-dependent acyltransferases"/>
    <property type="match status" value="1"/>
</dbReference>
<dbReference type="GO" id="GO:0009437">
    <property type="term" value="P:carnitine metabolic process"/>
    <property type="evidence" value="ECO:0007669"/>
    <property type="project" value="TreeGrafter"/>
</dbReference>
<evidence type="ECO:0000256" key="3">
    <source>
        <dbReference type="ARBA" id="ARBA00023315"/>
    </source>
</evidence>
<keyword evidence="6" id="KW-1185">Reference proteome</keyword>
<dbReference type="PANTHER" id="PTHR22589">
    <property type="entry name" value="CARNITINE O-ACYLTRANSFERASE"/>
    <property type="match status" value="1"/>
</dbReference>
<dbReference type="GO" id="GO:0004095">
    <property type="term" value="F:carnitine O-palmitoyltransferase activity"/>
    <property type="evidence" value="ECO:0007669"/>
    <property type="project" value="TreeGrafter"/>
</dbReference>
<dbReference type="InterPro" id="IPR039551">
    <property type="entry name" value="Cho/carn_acyl_trans"/>
</dbReference>
<comment type="similarity">
    <text evidence="1">Belongs to the carnitine/choline acetyltransferase family.</text>
</comment>
<dbReference type="InterPro" id="IPR000542">
    <property type="entry name" value="Carn_acyl_trans"/>
</dbReference>
<protein>
    <recommendedName>
        <fullName evidence="4">Choline/carnitine acyltransferase domain-containing protein</fullName>
    </recommendedName>
</protein>
<dbReference type="AlphaFoldDB" id="A0A3P7IHV8"/>
<name>A0A3P7IHV8_STRVU</name>
<dbReference type="OrthoDB" id="240216at2759"/>
<proteinExistence type="inferred from homology"/>
<keyword evidence="2" id="KW-0808">Transferase</keyword>
<dbReference type="Pfam" id="PF00755">
    <property type="entry name" value="Carn_acyltransf"/>
    <property type="match status" value="1"/>
</dbReference>
<accession>A0A3P7IHV8</accession>
<dbReference type="GO" id="GO:0005739">
    <property type="term" value="C:mitochondrion"/>
    <property type="evidence" value="ECO:0007669"/>
    <property type="project" value="TreeGrafter"/>
</dbReference>
<keyword evidence="3" id="KW-0012">Acyltransferase</keyword>
<dbReference type="PANTHER" id="PTHR22589:SF104">
    <property type="entry name" value="CHOLINE_CARNITINE ACYLTRANSFERASE DOMAIN-CONTAINING PROTEIN"/>
    <property type="match status" value="1"/>
</dbReference>
<evidence type="ECO:0000313" key="6">
    <source>
        <dbReference type="Proteomes" id="UP000270094"/>
    </source>
</evidence>
<evidence type="ECO:0000256" key="2">
    <source>
        <dbReference type="ARBA" id="ARBA00022679"/>
    </source>
</evidence>
<dbReference type="Gene3D" id="3.30.559.10">
    <property type="entry name" value="Chloramphenicol acetyltransferase-like domain"/>
    <property type="match status" value="1"/>
</dbReference>
<evidence type="ECO:0000256" key="1">
    <source>
        <dbReference type="ARBA" id="ARBA00005232"/>
    </source>
</evidence>
<dbReference type="Gene3D" id="3.30.559.70">
    <property type="entry name" value="Choline/Carnitine o-acyltransferase, domain 2"/>
    <property type="match status" value="1"/>
</dbReference>
<evidence type="ECO:0000259" key="4">
    <source>
        <dbReference type="Pfam" id="PF00755"/>
    </source>
</evidence>
<feature type="non-terminal residue" evidence="5">
    <location>
        <position position="252"/>
    </location>
</feature>
<gene>
    <name evidence="5" type="ORF">SVUK_LOCUS7578</name>
</gene>
<feature type="domain" description="Choline/carnitine acyltransferase" evidence="4">
    <location>
        <begin position="25"/>
        <end position="251"/>
    </location>
</feature>
<dbReference type="GO" id="GO:0006631">
    <property type="term" value="P:fatty acid metabolic process"/>
    <property type="evidence" value="ECO:0007669"/>
    <property type="project" value="TreeGrafter"/>
</dbReference>
<dbReference type="InterPro" id="IPR023213">
    <property type="entry name" value="CAT-like_dom_sf"/>
</dbReference>
<organism evidence="5 6">
    <name type="scientific">Strongylus vulgaris</name>
    <name type="common">Blood worm</name>
    <dbReference type="NCBI Taxonomy" id="40348"/>
    <lineage>
        <taxon>Eukaryota</taxon>
        <taxon>Metazoa</taxon>
        <taxon>Ecdysozoa</taxon>
        <taxon>Nematoda</taxon>
        <taxon>Chromadorea</taxon>
        <taxon>Rhabditida</taxon>
        <taxon>Rhabditina</taxon>
        <taxon>Rhabditomorpha</taxon>
        <taxon>Strongyloidea</taxon>
        <taxon>Strongylidae</taxon>
        <taxon>Strongylus</taxon>
    </lineage>
</organism>
<reference evidence="5 6" key="1">
    <citation type="submission" date="2018-11" db="EMBL/GenBank/DDBJ databases">
        <authorList>
            <consortium name="Pathogen Informatics"/>
        </authorList>
    </citation>
    <scope>NUCLEOTIDE SEQUENCE [LARGE SCALE GENOMIC DNA]</scope>
</reference>
<dbReference type="Proteomes" id="UP000270094">
    <property type="component" value="Unassembled WGS sequence"/>
</dbReference>
<sequence>MTMKMLSSRARFFSFQGLLPWIMPPTVRDTVKQYLETVKPLLNDEQFVIMKDQAEEFQRTVANEIQRKLWMKWLISRNYLSDWWKEVVYMRHRSSLIHTNVACADIIFQQPTTNQAARAAYVTLNRQYFCRDIFVKDTMKPIALGIIPMCATQYSDYHRSLRVPNETSDVMIRVPEARHVAVFSKGCWYKINIFHGKRMLRPAELQRSLQLILDRNDTPQDGEKYLSALTAGPRDLWAKIRREKFADGVNKE</sequence>
<dbReference type="EMBL" id="UYYB01026076">
    <property type="protein sequence ID" value="VDM72580.1"/>
    <property type="molecule type" value="Genomic_DNA"/>
</dbReference>
<dbReference type="InterPro" id="IPR042231">
    <property type="entry name" value="Cho/carn_acyl_trans_2"/>
</dbReference>